<dbReference type="VEuPathDB" id="FungiDB:YALI1_F15070g"/>
<dbReference type="FunFam" id="1.10.510.10:FF:000693">
    <property type="entry name" value="Serine/threonine protein kinase, putative"/>
    <property type="match status" value="1"/>
</dbReference>
<feature type="compositionally biased region" description="Low complexity" evidence="1">
    <location>
        <begin position="553"/>
        <end position="581"/>
    </location>
</feature>
<dbReference type="InterPro" id="IPR045269">
    <property type="entry name" value="Atg1-like"/>
</dbReference>
<dbReference type="InterPro" id="IPR000719">
    <property type="entry name" value="Prot_kinase_dom"/>
</dbReference>
<dbReference type="Proteomes" id="UP000182444">
    <property type="component" value="Chromosome 1F"/>
</dbReference>
<dbReference type="OMA" id="IPFRENW"/>
<dbReference type="VEuPathDB" id="FungiDB:YALI0_F11385g"/>
<dbReference type="eggNOG" id="KOG0583">
    <property type="taxonomic scope" value="Eukaryota"/>
</dbReference>
<dbReference type="GO" id="GO:0010506">
    <property type="term" value="P:regulation of autophagy"/>
    <property type="evidence" value="ECO:0007669"/>
    <property type="project" value="InterPro"/>
</dbReference>
<dbReference type="PANTHER" id="PTHR24348:SF68">
    <property type="entry name" value="SERINE_THREONINE-PROTEIN KINASE ATG1C"/>
    <property type="match status" value="1"/>
</dbReference>
<feature type="compositionally biased region" description="Polar residues" evidence="1">
    <location>
        <begin position="526"/>
        <end position="537"/>
    </location>
</feature>
<dbReference type="SUPFAM" id="SSF56112">
    <property type="entry name" value="Protein kinase-like (PK-like)"/>
    <property type="match status" value="1"/>
</dbReference>
<dbReference type="KEGG" id="yli:2909020"/>
<dbReference type="AlphaFoldDB" id="A0A1D8NMW7"/>
<sequence>MDTSSYTEYDAGKLLNNRYRKVADLNKGSYGQVSLATDTHTDELVAIKCLVNSPDPTAARPNASRAYCSRAEIDQEIAIHSALKGHKNVAQLLDHFTLGNVNYLVVEYCAQGDLYEAISGGRGPKESGCTREFMLQLVDALIFCHSRGVYHRDIKPENILISKAGTVKLADWGLATFELQARDFGVGSERYMAPELFDGASLADYNTQQADIWSVGICLLNILFGRNPFTKASSKDKLFMDFAANREALFDIFPAMTPDTFAVLRHSLTIDPANRSLEEMRSAILLANAWTTDEEFEEFAAVDDMSCSVPYYDSGFSETLSDKRDRDQNVVSSVPSHQFVHFQDSFDNDGDVTPTPDNTDVGNAGTPAIAISLASPVLLEEDVVTTCSSRLPLRTPTVLSPKQHLVSQSPWDRTMQFTPPAHRFSLSSYKPRKKDNTNGGVSHARHSRLNPRKWTATSAHSMESLSEESDPESLGDEDMFRMDDEVVPDKQLKKPFKTSIKTPRNNGFAHPKLSRSPPDSDLDVPSLSNTSSDSSKASVYVPPSRRRNHENKGALSSSAKKAGGLSSGVSPAKKSSNLSSSHNFKPEGVYRPPFLRKSQATSVPSAPLAVPKSKASVSLDFASSFNLGKSWSDLVSDEEDDWNNGYARDEEDHVNDLTDYMGSVSINNKSKTDPMKIPFRENWQNWVA</sequence>
<dbReference type="Gene3D" id="1.10.510.10">
    <property type="entry name" value="Transferase(Phosphotransferase) domain 1"/>
    <property type="match status" value="1"/>
</dbReference>
<reference evidence="3 4" key="1">
    <citation type="journal article" date="2016" name="PLoS ONE">
        <title>Sequence Assembly of Yarrowia lipolytica Strain W29/CLIB89 Shows Transposable Element Diversity.</title>
        <authorList>
            <person name="Magnan C."/>
            <person name="Yu J."/>
            <person name="Chang I."/>
            <person name="Jahn E."/>
            <person name="Kanomata Y."/>
            <person name="Wu J."/>
            <person name="Zeller M."/>
            <person name="Oakes M."/>
            <person name="Baldi P."/>
            <person name="Sandmeyer S."/>
        </authorList>
    </citation>
    <scope>NUCLEOTIDE SEQUENCE [LARGE SCALE GENOMIC DNA]</scope>
    <source>
        <strain evidence="4">CLIB89(W29)</strain>
    </source>
</reference>
<dbReference type="RefSeq" id="XP_505285.3">
    <property type="nucleotide sequence ID" value="XM_505285.3"/>
</dbReference>
<evidence type="ECO:0000259" key="2">
    <source>
        <dbReference type="PROSITE" id="PS50011"/>
    </source>
</evidence>
<organism evidence="3 4">
    <name type="scientific">Yarrowia lipolytica</name>
    <name type="common">Candida lipolytica</name>
    <dbReference type="NCBI Taxonomy" id="4952"/>
    <lineage>
        <taxon>Eukaryota</taxon>
        <taxon>Fungi</taxon>
        <taxon>Dikarya</taxon>
        <taxon>Ascomycota</taxon>
        <taxon>Saccharomycotina</taxon>
        <taxon>Dipodascomycetes</taxon>
        <taxon>Dipodascales</taxon>
        <taxon>Dipodascales incertae sedis</taxon>
        <taxon>Yarrowia</taxon>
    </lineage>
</organism>
<evidence type="ECO:0000256" key="1">
    <source>
        <dbReference type="SAM" id="MobiDB-lite"/>
    </source>
</evidence>
<proteinExistence type="predicted"/>
<dbReference type="GeneID" id="2909020"/>
<feature type="compositionally biased region" description="Basic and acidic residues" evidence="1">
    <location>
        <begin position="478"/>
        <end position="492"/>
    </location>
</feature>
<feature type="domain" description="Protein kinase" evidence="2">
    <location>
        <begin position="19"/>
        <end position="291"/>
    </location>
</feature>
<dbReference type="PANTHER" id="PTHR24348">
    <property type="entry name" value="SERINE/THREONINE-PROTEIN KINASE UNC-51-RELATED"/>
    <property type="match status" value="1"/>
</dbReference>
<protein>
    <recommendedName>
        <fullName evidence="2">Protein kinase domain-containing protein</fullName>
    </recommendedName>
</protein>
<dbReference type="PROSITE" id="PS50011">
    <property type="entry name" value="PROTEIN_KINASE_DOM"/>
    <property type="match status" value="1"/>
</dbReference>
<dbReference type="GO" id="GO:0005524">
    <property type="term" value="F:ATP binding"/>
    <property type="evidence" value="ECO:0007669"/>
    <property type="project" value="InterPro"/>
</dbReference>
<dbReference type="Pfam" id="PF00069">
    <property type="entry name" value="Pkinase"/>
    <property type="match status" value="1"/>
</dbReference>
<dbReference type="GO" id="GO:0004674">
    <property type="term" value="F:protein serine/threonine kinase activity"/>
    <property type="evidence" value="ECO:0007669"/>
    <property type="project" value="InterPro"/>
</dbReference>
<gene>
    <name evidence="3" type="ORF">YALI1_F15070g</name>
</gene>
<evidence type="ECO:0000313" key="3">
    <source>
        <dbReference type="EMBL" id="AOW06991.1"/>
    </source>
</evidence>
<feature type="region of interest" description="Disordered" evidence="1">
    <location>
        <begin position="412"/>
        <end position="591"/>
    </location>
</feature>
<dbReference type="EMBL" id="CP017558">
    <property type="protein sequence ID" value="AOW06991.1"/>
    <property type="molecule type" value="Genomic_DNA"/>
</dbReference>
<dbReference type="GO" id="GO:0005737">
    <property type="term" value="C:cytoplasm"/>
    <property type="evidence" value="ECO:0007669"/>
    <property type="project" value="TreeGrafter"/>
</dbReference>
<evidence type="ECO:0000313" key="4">
    <source>
        <dbReference type="Proteomes" id="UP000182444"/>
    </source>
</evidence>
<dbReference type="InterPro" id="IPR008271">
    <property type="entry name" value="Ser/Thr_kinase_AS"/>
</dbReference>
<accession>A0A1D8NMW7</accession>
<feature type="compositionally biased region" description="Acidic residues" evidence="1">
    <location>
        <begin position="465"/>
        <end position="477"/>
    </location>
</feature>
<dbReference type="InterPro" id="IPR011009">
    <property type="entry name" value="Kinase-like_dom_sf"/>
</dbReference>
<name>A0A1D8NMW7_YARLL</name>
<dbReference type="SMART" id="SM00220">
    <property type="entry name" value="S_TKc"/>
    <property type="match status" value="1"/>
</dbReference>
<dbReference type="PROSITE" id="PS00108">
    <property type="entry name" value="PROTEIN_KINASE_ST"/>
    <property type="match status" value="1"/>
</dbReference>